<comment type="caution">
    <text evidence="1">The sequence shown here is derived from an EMBL/GenBank/DDBJ whole genome shotgun (WGS) entry which is preliminary data.</text>
</comment>
<dbReference type="Proteomes" id="UP000235036">
    <property type="component" value="Unassembled WGS sequence"/>
</dbReference>
<dbReference type="AlphaFoldDB" id="A0A2N6JY05"/>
<evidence type="ECO:0000313" key="2">
    <source>
        <dbReference type="Proteomes" id="UP000235036"/>
    </source>
</evidence>
<dbReference type="RefSeq" id="WP_102205620.1">
    <property type="nucleotide sequence ID" value="NZ_CAWNVR010000630.1"/>
</dbReference>
<reference evidence="1 2" key="1">
    <citation type="submission" date="2017-08" db="EMBL/GenBank/DDBJ databases">
        <title>Genomes of Fischerella (Mastigocladus) sp. strains.</title>
        <authorList>
            <person name="Miller S.R."/>
        </authorList>
    </citation>
    <scope>NUCLEOTIDE SEQUENCE [LARGE SCALE GENOMIC DNA]</scope>
    <source>
        <strain evidence="1 2">CCMEE 5323</strain>
    </source>
</reference>
<organism evidence="1 2">
    <name type="scientific">Fischerella muscicola CCMEE 5323</name>
    <dbReference type="NCBI Taxonomy" id="2019572"/>
    <lineage>
        <taxon>Bacteria</taxon>
        <taxon>Bacillati</taxon>
        <taxon>Cyanobacteriota</taxon>
        <taxon>Cyanophyceae</taxon>
        <taxon>Nostocales</taxon>
        <taxon>Hapalosiphonaceae</taxon>
        <taxon>Fischerella</taxon>
    </lineage>
</organism>
<dbReference type="EMBL" id="NRQW01000508">
    <property type="protein sequence ID" value="PLZ85657.1"/>
    <property type="molecule type" value="Genomic_DNA"/>
</dbReference>
<evidence type="ECO:0000313" key="1">
    <source>
        <dbReference type="EMBL" id="PLZ85657.1"/>
    </source>
</evidence>
<name>A0A2N6JY05_FISMU</name>
<proteinExistence type="predicted"/>
<accession>A0A2N6JY05</accession>
<protein>
    <submittedName>
        <fullName evidence="1">Uncharacterized protein</fullName>
    </submittedName>
</protein>
<keyword evidence="2" id="KW-1185">Reference proteome</keyword>
<sequence length="82" mass="9465">MEKLTKTHCLIPFHHKSDTLGKLKDKEDKEDKRENLYLYQQFCQMLSELAGADNSDNKNDTPKLKIAQLKKTQVSLLKVDSS</sequence>
<gene>
    <name evidence="1" type="ORF">CEN44_21825</name>
</gene>